<dbReference type="Pfam" id="PF01878">
    <property type="entry name" value="EVE"/>
    <property type="match status" value="1"/>
</dbReference>
<feature type="compositionally biased region" description="Basic and acidic residues" evidence="3">
    <location>
        <begin position="157"/>
        <end position="171"/>
    </location>
</feature>
<reference evidence="5" key="1">
    <citation type="submission" date="2024-02" db="EMBL/GenBank/DDBJ databases">
        <authorList>
            <consortium name="ELIXIR-Norway"/>
            <consortium name="Elixir Norway"/>
        </authorList>
    </citation>
    <scope>NUCLEOTIDE SEQUENCE</scope>
</reference>
<feature type="domain" description="EVE" evidence="4">
    <location>
        <begin position="5"/>
        <end position="135"/>
    </location>
</feature>
<dbReference type="Proteomes" id="UP001497444">
    <property type="component" value="Chromosome 17"/>
</dbReference>
<accession>A0ABP0WDT7</accession>
<feature type="compositionally biased region" description="Basic and acidic residues" evidence="3">
    <location>
        <begin position="253"/>
        <end position="264"/>
    </location>
</feature>
<dbReference type="CDD" id="cd21133">
    <property type="entry name" value="EVE"/>
    <property type="match status" value="1"/>
</dbReference>
<evidence type="ECO:0000259" key="4">
    <source>
        <dbReference type="Pfam" id="PF01878"/>
    </source>
</evidence>
<dbReference type="PANTHER" id="PTHR14087">
    <property type="entry name" value="THYMOCYTE NUCLEAR PROTEIN 1"/>
    <property type="match status" value="1"/>
</dbReference>
<comment type="subcellular location">
    <subcellularLocation>
        <location evidence="1">Nucleus</location>
    </subcellularLocation>
</comment>
<dbReference type="InterPro" id="IPR047197">
    <property type="entry name" value="THYN1-like_EVE"/>
</dbReference>
<evidence type="ECO:0000256" key="1">
    <source>
        <dbReference type="ARBA" id="ARBA00004123"/>
    </source>
</evidence>
<feature type="compositionally biased region" description="Basic and acidic residues" evidence="3">
    <location>
        <begin position="279"/>
        <end position="290"/>
    </location>
</feature>
<evidence type="ECO:0000256" key="3">
    <source>
        <dbReference type="SAM" id="MobiDB-lite"/>
    </source>
</evidence>
<dbReference type="SUPFAM" id="SSF88697">
    <property type="entry name" value="PUA domain-like"/>
    <property type="match status" value="1"/>
</dbReference>
<protein>
    <recommendedName>
        <fullName evidence="4">EVE domain-containing protein</fullName>
    </recommendedName>
</protein>
<dbReference type="PANTHER" id="PTHR14087:SF8">
    <property type="entry name" value="OS03G0676100 PROTEIN"/>
    <property type="match status" value="1"/>
</dbReference>
<dbReference type="InterPro" id="IPR052181">
    <property type="entry name" value="5hmC_binding"/>
</dbReference>
<dbReference type="Gene3D" id="3.10.590.10">
    <property type="entry name" value="ph1033 like domains"/>
    <property type="match status" value="1"/>
</dbReference>
<sequence>MSCSYWLLKTEPAEWGWEHQAANGGLSHWDGVRNAQAQKHLRSMRQGDLCFFYHSGKHPAVVGLVKVVRSFYPDPSDAAGKCGMVDVRELLALPSPVTLAVLKTEPCMANWILLRQPRLSVVPVSDPVWNRICELGELSLPLPDEFNSEIPPPPRADGSEEKKISSPDDKKVRKKKGARMQPKGDEILLPDVNPNSSSPSLQTSEEHELCLPEVKQLHKKGEKRSARGEANKFRSKASAQRSTKPGHSPSVEGCEKIECLDSKAVKQPPTRKRIMSTEVPHDLVQDDVLRRRSSRLSRQEIHRDS</sequence>
<gene>
    <name evidence="5" type="ORF">CSSPJE1EN1_LOCUS10491</name>
</gene>
<keyword evidence="6" id="KW-1185">Reference proteome</keyword>
<feature type="region of interest" description="Disordered" evidence="3">
    <location>
        <begin position="143"/>
        <end position="305"/>
    </location>
</feature>
<dbReference type="InterPro" id="IPR015947">
    <property type="entry name" value="PUA-like_sf"/>
</dbReference>
<dbReference type="InterPro" id="IPR002740">
    <property type="entry name" value="EVE_domain"/>
</dbReference>
<feature type="compositionally biased region" description="Basic and acidic residues" evidence="3">
    <location>
        <begin position="223"/>
        <end position="232"/>
    </location>
</feature>
<keyword evidence="2" id="KW-0539">Nucleus</keyword>
<feature type="compositionally biased region" description="Polar residues" evidence="3">
    <location>
        <begin position="193"/>
        <end position="203"/>
    </location>
</feature>
<organism evidence="5 6">
    <name type="scientific">Sphagnum jensenii</name>
    <dbReference type="NCBI Taxonomy" id="128206"/>
    <lineage>
        <taxon>Eukaryota</taxon>
        <taxon>Viridiplantae</taxon>
        <taxon>Streptophyta</taxon>
        <taxon>Embryophyta</taxon>
        <taxon>Bryophyta</taxon>
        <taxon>Sphagnophytina</taxon>
        <taxon>Sphagnopsida</taxon>
        <taxon>Sphagnales</taxon>
        <taxon>Sphagnaceae</taxon>
        <taxon>Sphagnum</taxon>
    </lineage>
</organism>
<evidence type="ECO:0000313" key="6">
    <source>
        <dbReference type="Proteomes" id="UP001497444"/>
    </source>
</evidence>
<name>A0ABP0WDT7_9BRYO</name>
<dbReference type="EMBL" id="OZ020112">
    <property type="protein sequence ID" value="CAK9265013.1"/>
    <property type="molecule type" value="Genomic_DNA"/>
</dbReference>
<proteinExistence type="predicted"/>
<evidence type="ECO:0000256" key="2">
    <source>
        <dbReference type="ARBA" id="ARBA00023242"/>
    </source>
</evidence>
<evidence type="ECO:0000313" key="5">
    <source>
        <dbReference type="EMBL" id="CAK9265013.1"/>
    </source>
</evidence>